<comment type="subcellular location">
    <subcellularLocation>
        <location evidence="1">Cell outer membrane</location>
    </subcellularLocation>
</comment>
<dbReference type="OrthoDB" id="5951177at2"/>
<evidence type="ECO:0000256" key="5">
    <source>
        <dbReference type="ARBA" id="ARBA00023237"/>
    </source>
</evidence>
<proteinExistence type="inferred from homology"/>
<feature type="chain" id="PRO_5012425299" evidence="6">
    <location>
        <begin position="25"/>
        <end position="259"/>
    </location>
</feature>
<gene>
    <name evidence="7" type="ORF">SAMN06273570_4234</name>
</gene>
<dbReference type="PROSITE" id="PS51257">
    <property type="entry name" value="PROKAR_LIPOPROTEIN"/>
    <property type="match status" value="1"/>
</dbReference>
<evidence type="ECO:0000256" key="4">
    <source>
        <dbReference type="ARBA" id="ARBA00023136"/>
    </source>
</evidence>
<feature type="signal peptide" evidence="6">
    <location>
        <begin position="1"/>
        <end position="24"/>
    </location>
</feature>
<evidence type="ECO:0000256" key="2">
    <source>
        <dbReference type="ARBA" id="ARBA00005722"/>
    </source>
</evidence>
<keyword evidence="3 6" id="KW-0732">Signal</keyword>
<dbReference type="PANTHER" id="PTHR38776">
    <property type="entry name" value="MLTA-INTERACTING PROTEIN-RELATED"/>
    <property type="match status" value="1"/>
</dbReference>
<evidence type="ECO:0000256" key="3">
    <source>
        <dbReference type="ARBA" id="ARBA00022729"/>
    </source>
</evidence>
<reference evidence="8" key="1">
    <citation type="submission" date="2017-09" db="EMBL/GenBank/DDBJ databases">
        <authorList>
            <person name="Varghese N."/>
            <person name="Submissions S."/>
        </authorList>
    </citation>
    <scope>NUCLEOTIDE SEQUENCE [LARGE SCALE GENOMIC DNA]</scope>
    <source>
        <strain evidence="8">JKS000234</strain>
    </source>
</reference>
<protein>
    <submittedName>
        <fullName evidence="7">Outer membrane scaffolding protein for murein synthesis, MipA/OmpV family</fullName>
    </submittedName>
</protein>
<dbReference type="RefSeq" id="WP_097097723.1">
    <property type="nucleotide sequence ID" value="NZ_OCMY01000002.1"/>
</dbReference>
<name>A0A286DL55_9GAMM</name>
<keyword evidence="4" id="KW-0472">Membrane</keyword>
<keyword evidence="8" id="KW-1185">Reference proteome</keyword>
<dbReference type="GO" id="GO:0009279">
    <property type="term" value="C:cell outer membrane"/>
    <property type="evidence" value="ECO:0007669"/>
    <property type="project" value="UniProtKB-SubCell"/>
</dbReference>
<dbReference type="Pfam" id="PF06629">
    <property type="entry name" value="MipA"/>
    <property type="match status" value="1"/>
</dbReference>
<sequence>MRFTLAQPFTLFCLLTVATSAACAESSQNEFSGFIGGGVGVKPNYSGAKEHKTDFVPALKLKYGPFFVGGVDDLIALGWNVANTDRWTFSLGVGTNISPRQESDDAHLKGLEDIDITPRAFTSAVYENEYFKGGVILTQDVGGNQQGFKLASYAHLQWRPTASLRFYTGPSLSWADSDYMQTQYGVTAVQAARSGLNRYHAGSGLEKVGWEMGMEYALTPAWLIGARVTAQHLESQAADSPIVEKSGQVSGALFAAWRF</sequence>
<comment type="similarity">
    <text evidence="2">Belongs to the MipA/OmpV family.</text>
</comment>
<dbReference type="Proteomes" id="UP000219271">
    <property type="component" value="Unassembled WGS sequence"/>
</dbReference>
<dbReference type="EMBL" id="OCMY01000002">
    <property type="protein sequence ID" value="SOD59313.1"/>
    <property type="molecule type" value="Genomic_DNA"/>
</dbReference>
<keyword evidence="5" id="KW-0998">Cell outer membrane</keyword>
<dbReference type="AlphaFoldDB" id="A0A286DL55"/>
<evidence type="ECO:0000313" key="8">
    <source>
        <dbReference type="Proteomes" id="UP000219271"/>
    </source>
</evidence>
<accession>A0A286DL55</accession>
<dbReference type="InterPro" id="IPR010583">
    <property type="entry name" value="MipA"/>
</dbReference>
<evidence type="ECO:0000313" key="7">
    <source>
        <dbReference type="EMBL" id="SOD59313.1"/>
    </source>
</evidence>
<evidence type="ECO:0000256" key="1">
    <source>
        <dbReference type="ARBA" id="ARBA00004442"/>
    </source>
</evidence>
<dbReference type="PANTHER" id="PTHR38776:SF1">
    <property type="entry name" value="MLTA-INTERACTING PROTEIN-RELATED"/>
    <property type="match status" value="1"/>
</dbReference>
<organism evidence="7 8">
    <name type="scientific">Candidatus Pantoea floridensis</name>
    <dbReference type="NCBI Taxonomy" id="1938870"/>
    <lineage>
        <taxon>Bacteria</taxon>
        <taxon>Pseudomonadati</taxon>
        <taxon>Pseudomonadota</taxon>
        <taxon>Gammaproteobacteria</taxon>
        <taxon>Enterobacterales</taxon>
        <taxon>Erwiniaceae</taxon>
        <taxon>Pantoea</taxon>
    </lineage>
</organism>
<evidence type="ECO:0000256" key="6">
    <source>
        <dbReference type="SAM" id="SignalP"/>
    </source>
</evidence>